<evidence type="ECO:0000313" key="2">
    <source>
        <dbReference type="EMBL" id="OOF68735.1"/>
    </source>
</evidence>
<accession>A0ABX3KZC3</accession>
<evidence type="ECO:0000313" key="3">
    <source>
        <dbReference type="Proteomes" id="UP000188820"/>
    </source>
</evidence>
<dbReference type="Pfam" id="PF10675">
    <property type="entry name" value="DUF2489"/>
    <property type="match status" value="1"/>
</dbReference>
<keyword evidence="3" id="KW-1185">Reference proteome</keyword>
<dbReference type="Proteomes" id="UP000188820">
    <property type="component" value="Unassembled WGS sequence"/>
</dbReference>
<sequence length="147" mass="16669">MQFTALALIASAIIIPLGIYAVKLLNKVNTQRNIALSARQKRLENIKESLDIIANAMLKGDCNHSEGVIRLAMLLAPLGTDLSQYSEMAKLYQTVKEMPTHEARRTLTKKERMRLDLERESTEAELESEIIAELPHFIEYIKQFGVK</sequence>
<organism evidence="2 3">
    <name type="scientific">Rodentibacter caecimuris</name>
    <dbReference type="NCBI Taxonomy" id="1796644"/>
    <lineage>
        <taxon>Bacteria</taxon>
        <taxon>Pseudomonadati</taxon>
        <taxon>Pseudomonadota</taxon>
        <taxon>Gammaproteobacteria</taxon>
        <taxon>Pasteurellales</taxon>
        <taxon>Pasteurellaceae</taxon>
        <taxon>Rodentibacter</taxon>
    </lineage>
</organism>
<feature type="domain" description="DUF2489" evidence="1">
    <location>
        <begin position="14"/>
        <end position="134"/>
    </location>
</feature>
<evidence type="ECO:0000259" key="1">
    <source>
        <dbReference type="Pfam" id="PF10675"/>
    </source>
</evidence>
<proteinExistence type="predicted"/>
<dbReference type="InterPro" id="IPR019617">
    <property type="entry name" value="DUF2489"/>
</dbReference>
<gene>
    <name evidence="2" type="ORF">BKG89_07580</name>
</gene>
<protein>
    <recommendedName>
        <fullName evidence="1">DUF2489 domain-containing protein</fullName>
    </recommendedName>
</protein>
<comment type="caution">
    <text evidence="2">The sequence shown here is derived from an EMBL/GenBank/DDBJ whole genome shotgun (WGS) entry which is preliminary data.</text>
</comment>
<reference evidence="2 3" key="1">
    <citation type="submission" date="2016-10" db="EMBL/GenBank/DDBJ databases">
        <title>Rodentibacter gen. nov. and new species.</title>
        <authorList>
            <person name="Christensen H."/>
        </authorList>
    </citation>
    <scope>NUCLEOTIDE SEQUENCE [LARGE SCALE GENOMIC DNA]</scope>
    <source>
        <strain evidence="2 3">1998236014</strain>
    </source>
</reference>
<name>A0ABX3KZC3_9PAST</name>
<dbReference type="EMBL" id="MLAA01000034">
    <property type="protein sequence ID" value="OOF68735.1"/>
    <property type="molecule type" value="Genomic_DNA"/>
</dbReference>